<feature type="domain" description="Runt" evidence="2">
    <location>
        <begin position="1"/>
        <end position="14"/>
    </location>
</feature>
<feature type="region of interest" description="Disordered" evidence="1">
    <location>
        <begin position="1"/>
        <end position="22"/>
    </location>
</feature>
<dbReference type="AlphaFoldDB" id="A0A1S1R3V5"/>
<dbReference type="RefSeq" id="WP_071083310.1">
    <property type="nucleotide sequence ID" value="NZ_MBLM01000062.1"/>
</dbReference>
<dbReference type="GO" id="GO:0003677">
    <property type="term" value="F:DNA binding"/>
    <property type="evidence" value="ECO:0007669"/>
    <property type="project" value="InterPro"/>
</dbReference>
<evidence type="ECO:0000313" key="4">
    <source>
        <dbReference type="Proteomes" id="UP000179627"/>
    </source>
</evidence>
<dbReference type="InterPro" id="IPR011990">
    <property type="entry name" value="TPR-like_helical_dom_sf"/>
</dbReference>
<protein>
    <recommendedName>
        <fullName evidence="2">Runt domain-containing protein</fullName>
    </recommendedName>
</protein>
<feature type="unsure residue" description="D or N" evidence="3">
    <location>
        <position position="22"/>
    </location>
</feature>
<dbReference type="PROSITE" id="PS51062">
    <property type="entry name" value="RUNT"/>
    <property type="match status" value="1"/>
</dbReference>
<comment type="caution">
    <text evidence="3">The sequence shown here is derived from an EMBL/GenBank/DDBJ whole genome shotgun (WGS) entry which is preliminary data.</text>
</comment>
<organism evidence="3 4">
    <name type="scientific">Parafrankia colletiae</name>
    <dbReference type="NCBI Taxonomy" id="573497"/>
    <lineage>
        <taxon>Bacteria</taxon>
        <taxon>Bacillati</taxon>
        <taxon>Actinomycetota</taxon>
        <taxon>Actinomycetes</taxon>
        <taxon>Frankiales</taxon>
        <taxon>Frankiaceae</taxon>
        <taxon>Parafrankia</taxon>
    </lineage>
</organism>
<keyword evidence="4" id="KW-1185">Reference proteome</keyword>
<evidence type="ECO:0000313" key="3">
    <source>
        <dbReference type="EMBL" id="OHV40870.1"/>
    </source>
</evidence>
<dbReference type="GO" id="GO:0003700">
    <property type="term" value="F:DNA-binding transcription factor activity"/>
    <property type="evidence" value="ECO:0007669"/>
    <property type="project" value="InterPro"/>
</dbReference>
<dbReference type="EMBL" id="MBLM01000062">
    <property type="protein sequence ID" value="OHV40870.1"/>
    <property type="molecule type" value="Genomic_DNA"/>
</dbReference>
<dbReference type="Proteomes" id="UP000179627">
    <property type="component" value="Unassembled WGS sequence"/>
</dbReference>
<reference evidence="4" key="1">
    <citation type="submission" date="2016-07" db="EMBL/GenBank/DDBJ databases">
        <title>Sequence Frankia sp. strain CcI1.17.</title>
        <authorList>
            <person name="Ghodhbane-Gtari F."/>
            <person name="Swanson E."/>
            <person name="Gueddou A."/>
            <person name="Morris K."/>
            <person name="Hezbri K."/>
            <person name="Ktari A."/>
            <person name="Nouioui I."/>
            <person name="Abebe-Akele F."/>
            <person name="Simpson S."/>
            <person name="Thomas K."/>
            <person name="Gtari M."/>
            <person name="Tisa L.S."/>
            <person name="Hurst S."/>
        </authorList>
    </citation>
    <scope>NUCLEOTIDE SEQUENCE [LARGE SCALE GENOMIC DNA]</scope>
    <source>
        <strain evidence="4">Cc1.17</strain>
    </source>
</reference>
<proteinExistence type="predicted"/>
<gene>
    <name evidence="3" type="ORF">CC117_33370</name>
</gene>
<dbReference type="Pfam" id="PF13374">
    <property type="entry name" value="TPR_10"/>
    <property type="match status" value="2"/>
</dbReference>
<evidence type="ECO:0000256" key="1">
    <source>
        <dbReference type="SAM" id="MobiDB-lite"/>
    </source>
</evidence>
<name>A0A1S1R3V5_9ACTN</name>
<dbReference type="InterPro" id="IPR013524">
    <property type="entry name" value="Runt_dom"/>
</dbReference>
<sequence>MIRDSVDGPRTPRRRYGDDVPDHQTLPTNVATALAATGDLRTACELTEHVLARRRWLYGDDHAHSLAAAARLAHYLIKHDDLHAAWTLAQDTHTRRRVALGDDHPDTAASAQCLDLATAALADRQPPSGRDTPTP</sequence>
<dbReference type="Gene3D" id="1.25.40.10">
    <property type="entry name" value="Tetratricopeptide repeat domain"/>
    <property type="match status" value="1"/>
</dbReference>
<evidence type="ECO:0000259" key="2">
    <source>
        <dbReference type="PROSITE" id="PS51062"/>
    </source>
</evidence>
<accession>A0A1S1R3V5</accession>